<dbReference type="AlphaFoldDB" id="A0AAV4A7Z5"/>
<dbReference type="EMBL" id="BLXT01003727">
    <property type="protein sequence ID" value="GFO03500.1"/>
    <property type="molecule type" value="Genomic_DNA"/>
</dbReference>
<gene>
    <name evidence="1" type="ORF">PoB_003000500</name>
</gene>
<accession>A0AAV4A7Z5</accession>
<dbReference type="Proteomes" id="UP000735302">
    <property type="component" value="Unassembled WGS sequence"/>
</dbReference>
<evidence type="ECO:0000313" key="1">
    <source>
        <dbReference type="EMBL" id="GFO03500.1"/>
    </source>
</evidence>
<name>A0AAV4A7Z5_9GAST</name>
<evidence type="ECO:0000313" key="2">
    <source>
        <dbReference type="Proteomes" id="UP000735302"/>
    </source>
</evidence>
<comment type="caution">
    <text evidence="1">The sequence shown here is derived from an EMBL/GenBank/DDBJ whole genome shotgun (WGS) entry which is preliminary data.</text>
</comment>
<sequence length="98" mass="10567">MRQDCCPSTCPCVEDRSKYTIVSGLDISGSSLGSWMFGLGLSFRVHNSLTVKMISGFRHPPSPPSFSSCLGVDGETRTRDRQISAALRADSLATLSPK</sequence>
<organism evidence="1 2">
    <name type="scientific">Plakobranchus ocellatus</name>
    <dbReference type="NCBI Taxonomy" id="259542"/>
    <lineage>
        <taxon>Eukaryota</taxon>
        <taxon>Metazoa</taxon>
        <taxon>Spiralia</taxon>
        <taxon>Lophotrochozoa</taxon>
        <taxon>Mollusca</taxon>
        <taxon>Gastropoda</taxon>
        <taxon>Heterobranchia</taxon>
        <taxon>Euthyneura</taxon>
        <taxon>Panpulmonata</taxon>
        <taxon>Sacoglossa</taxon>
        <taxon>Placobranchoidea</taxon>
        <taxon>Plakobranchidae</taxon>
        <taxon>Plakobranchus</taxon>
    </lineage>
</organism>
<proteinExistence type="predicted"/>
<protein>
    <submittedName>
        <fullName evidence="1">Uncharacterized protein</fullName>
    </submittedName>
</protein>
<keyword evidence="2" id="KW-1185">Reference proteome</keyword>
<reference evidence="1 2" key="1">
    <citation type="journal article" date="2021" name="Elife">
        <title>Chloroplast acquisition without the gene transfer in kleptoplastic sea slugs, Plakobranchus ocellatus.</title>
        <authorList>
            <person name="Maeda T."/>
            <person name="Takahashi S."/>
            <person name="Yoshida T."/>
            <person name="Shimamura S."/>
            <person name="Takaki Y."/>
            <person name="Nagai Y."/>
            <person name="Toyoda A."/>
            <person name="Suzuki Y."/>
            <person name="Arimoto A."/>
            <person name="Ishii H."/>
            <person name="Satoh N."/>
            <person name="Nishiyama T."/>
            <person name="Hasebe M."/>
            <person name="Maruyama T."/>
            <person name="Minagawa J."/>
            <person name="Obokata J."/>
            <person name="Shigenobu S."/>
        </authorList>
    </citation>
    <scope>NUCLEOTIDE SEQUENCE [LARGE SCALE GENOMIC DNA]</scope>
</reference>